<dbReference type="EMBL" id="AP022596">
    <property type="protein sequence ID" value="BBY62463.1"/>
    <property type="molecule type" value="Genomic_DNA"/>
</dbReference>
<sequence>MIDGSLPDVEQTQPDVTDWPRDDTAEQPADQSPPPPPARSESRKGRRNRGLAFTLLKRLWIPLLVIAVLAAGGLTVSRLHGIFGSETGLSYSDTKNEKAKPYNPKKMKYEIFGPPGTSAQISYFDENGNPVHTDATLPWSLEFPISAAAGIGSIAAQGDSDTIGCRISIDGDVKADNTTTHEVSSFVSCLLKAA</sequence>
<evidence type="ECO:0000256" key="7">
    <source>
        <dbReference type="SAM" id="MobiDB-lite"/>
    </source>
</evidence>
<name>A0A7I7T0M5_9MYCO</name>
<dbReference type="AlphaFoldDB" id="A0A7I7T0M5"/>
<accession>A0A7I7T0M5</accession>
<dbReference type="Pfam" id="PF05423">
    <property type="entry name" value="Mycobact_memb"/>
    <property type="match status" value="1"/>
</dbReference>
<dbReference type="GO" id="GO:0005886">
    <property type="term" value="C:plasma membrane"/>
    <property type="evidence" value="ECO:0007669"/>
    <property type="project" value="UniProtKB-SubCell"/>
</dbReference>
<evidence type="ECO:0000256" key="4">
    <source>
        <dbReference type="ARBA" id="ARBA00022692"/>
    </source>
</evidence>
<keyword evidence="10" id="KW-1185">Reference proteome</keyword>
<comment type="similarity">
    <text evidence="2">Belongs to the MmpS family.</text>
</comment>
<evidence type="ECO:0000256" key="8">
    <source>
        <dbReference type="SAM" id="Phobius"/>
    </source>
</evidence>
<gene>
    <name evidence="9" type="ORF">MHEL_07060</name>
</gene>
<dbReference type="InterPro" id="IPR008693">
    <property type="entry name" value="MmpS"/>
</dbReference>
<reference evidence="9 10" key="1">
    <citation type="journal article" date="2019" name="Emerg. Microbes Infect.">
        <title>Comprehensive subspecies identification of 175 nontuberculous mycobacteria species based on 7547 genomic profiles.</title>
        <authorList>
            <person name="Matsumoto Y."/>
            <person name="Kinjo T."/>
            <person name="Motooka D."/>
            <person name="Nabeya D."/>
            <person name="Jung N."/>
            <person name="Uechi K."/>
            <person name="Horii T."/>
            <person name="Iida T."/>
            <person name="Fujita J."/>
            <person name="Nakamura S."/>
        </authorList>
    </citation>
    <scope>NUCLEOTIDE SEQUENCE [LARGE SCALE GENOMIC DNA]</scope>
    <source>
        <strain evidence="9 10">JCM 30396</strain>
    </source>
</reference>
<evidence type="ECO:0000256" key="3">
    <source>
        <dbReference type="ARBA" id="ARBA00022475"/>
    </source>
</evidence>
<dbReference type="Proteomes" id="UP000467148">
    <property type="component" value="Chromosome"/>
</dbReference>
<dbReference type="InterPro" id="IPR038468">
    <property type="entry name" value="MmpS_C"/>
</dbReference>
<keyword evidence="6 8" id="KW-0472">Membrane</keyword>
<keyword evidence="3" id="KW-1003">Cell membrane</keyword>
<evidence type="ECO:0008006" key="11">
    <source>
        <dbReference type="Google" id="ProtNLM"/>
    </source>
</evidence>
<evidence type="ECO:0000256" key="2">
    <source>
        <dbReference type="ARBA" id="ARBA00007531"/>
    </source>
</evidence>
<evidence type="ECO:0000256" key="1">
    <source>
        <dbReference type="ARBA" id="ARBA00004236"/>
    </source>
</evidence>
<evidence type="ECO:0000256" key="5">
    <source>
        <dbReference type="ARBA" id="ARBA00022989"/>
    </source>
</evidence>
<feature type="transmembrane region" description="Helical" evidence="8">
    <location>
        <begin position="59"/>
        <end position="76"/>
    </location>
</feature>
<keyword evidence="4 8" id="KW-0812">Transmembrane</keyword>
<evidence type="ECO:0000256" key="6">
    <source>
        <dbReference type="ARBA" id="ARBA00023136"/>
    </source>
</evidence>
<evidence type="ECO:0000313" key="9">
    <source>
        <dbReference type="EMBL" id="BBY62463.1"/>
    </source>
</evidence>
<organism evidence="9 10">
    <name type="scientific">Mycolicibacterium helvum</name>
    <dbReference type="NCBI Taxonomy" id="1534349"/>
    <lineage>
        <taxon>Bacteria</taxon>
        <taxon>Bacillati</taxon>
        <taxon>Actinomycetota</taxon>
        <taxon>Actinomycetes</taxon>
        <taxon>Mycobacteriales</taxon>
        <taxon>Mycobacteriaceae</taxon>
        <taxon>Mycolicibacterium</taxon>
    </lineage>
</organism>
<comment type="subcellular location">
    <subcellularLocation>
        <location evidence="1">Cell membrane</location>
    </subcellularLocation>
</comment>
<proteinExistence type="inferred from homology"/>
<dbReference type="KEGG" id="mhev:MHEL_07060"/>
<evidence type="ECO:0000313" key="10">
    <source>
        <dbReference type="Proteomes" id="UP000467148"/>
    </source>
</evidence>
<protein>
    <recommendedName>
        <fullName evidence="11">Siderophore export accessory protein MmpS4</fullName>
    </recommendedName>
</protein>
<keyword evidence="5 8" id="KW-1133">Transmembrane helix</keyword>
<dbReference type="Gene3D" id="2.60.40.2880">
    <property type="entry name" value="MmpS1-5, C-terminal soluble domain"/>
    <property type="match status" value="1"/>
</dbReference>
<feature type="region of interest" description="Disordered" evidence="7">
    <location>
        <begin position="1"/>
        <end position="46"/>
    </location>
</feature>